<keyword evidence="3" id="KW-1185">Reference proteome</keyword>
<proteinExistence type="predicted"/>
<sequence length="241" mass="27877">MLDLAFDPTPGPFPFRMSSFRLSCHNMPPHKVKDYSKVNMDIDVRVANAIMYAMEVLPPKGPTFFKEERIPMDFVFKPWVPRALESASWDEAKKTRFQAKYGDVVQLLFIKSDDALLKAMVRFWDPTYRCFTFNEVDMVLTINEYSTLLDYDFRDSLKIYSKQNVDFWGPLVNLRGLPVDTVKARQKDKNGPCISWSDTRDATGKTSDDRHLTLFTFSVYGLIVFPKALGYVTVELADFLF</sequence>
<dbReference type="Proteomes" id="UP000593574">
    <property type="component" value="Unassembled WGS sequence"/>
</dbReference>
<dbReference type="PANTHER" id="PTHR48200">
    <property type="entry name" value="PROTEIN, PUTATIVE-RELATED"/>
    <property type="match status" value="1"/>
</dbReference>
<dbReference type="PANTHER" id="PTHR48200:SF1">
    <property type="entry name" value="AMINOTRANSFERASE-LIKE PLANT MOBILE DOMAIN-CONTAINING PROTEIN"/>
    <property type="match status" value="1"/>
</dbReference>
<comment type="caution">
    <text evidence="2">The sequence shown here is derived from an EMBL/GenBank/DDBJ whole genome shotgun (WGS) entry which is preliminary data.</text>
</comment>
<gene>
    <name evidence="2" type="ORF">Golax_009398</name>
</gene>
<evidence type="ECO:0000313" key="2">
    <source>
        <dbReference type="EMBL" id="MBA0721897.1"/>
    </source>
</evidence>
<dbReference type="AlphaFoldDB" id="A0A7J9ACX6"/>
<dbReference type="Pfam" id="PF24924">
    <property type="entry name" value="DUF7745"/>
    <property type="match status" value="1"/>
</dbReference>
<accession>A0A7J9ACX6</accession>
<feature type="domain" description="DUF7745" evidence="1">
    <location>
        <begin position="90"/>
        <end position="236"/>
    </location>
</feature>
<reference evidence="2 3" key="1">
    <citation type="journal article" date="2019" name="Genome Biol. Evol.">
        <title>Insights into the evolution of the New World diploid cottons (Gossypium, subgenus Houzingenia) based on genome sequencing.</title>
        <authorList>
            <person name="Grover C.E."/>
            <person name="Arick M.A. 2nd"/>
            <person name="Thrash A."/>
            <person name="Conover J.L."/>
            <person name="Sanders W.S."/>
            <person name="Peterson D.G."/>
            <person name="Frelichowski J.E."/>
            <person name="Scheffler J.A."/>
            <person name="Scheffler B.E."/>
            <person name="Wendel J.F."/>
        </authorList>
    </citation>
    <scope>NUCLEOTIDE SEQUENCE [LARGE SCALE GENOMIC DNA]</scope>
    <source>
        <strain evidence="2">4</strain>
        <tissue evidence="2">Leaf</tissue>
    </source>
</reference>
<dbReference type="EMBL" id="JABEZV010000009">
    <property type="protein sequence ID" value="MBA0721897.1"/>
    <property type="molecule type" value="Genomic_DNA"/>
</dbReference>
<protein>
    <recommendedName>
        <fullName evidence="1">DUF7745 domain-containing protein</fullName>
    </recommendedName>
</protein>
<dbReference type="InterPro" id="IPR056647">
    <property type="entry name" value="DUF7745"/>
</dbReference>
<evidence type="ECO:0000259" key="1">
    <source>
        <dbReference type="Pfam" id="PF24924"/>
    </source>
</evidence>
<organism evidence="2 3">
    <name type="scientific">Gossypium laxum</name>
    <dbReference type="NCBI Taxonomy" id="34288"/>
    <lineage>
        <taxon>Eukaryota</taxon>
        <taxon>Viridiplantae</taxon>
        <taxon>Streptophyta</taxon>
        <taxon>Embryophyta</taxon>
        <taxon>Tracheophyta</taxon>
        <taxon>Spermatophyta</taxon>
        <taxon>Magnoliopsida</taxon>
        <taxon>eudicotyledons</taxon>
        <taxon>Gunneridae</taxon>
        <taxon>Pentapetalae</taxon>
        <taxon>rosids</taxon>
        <taxon>malvids</taxon>
        <taxon>Malvales</taxon>
        <taxon>Malvaceae</taxon>
        <taxon>Malvoideae</taxon>
        <taxon>Gossypium</taxon>
    </lineage>
</organism>
<name>A0A7J9ACX6_9ROSI</name>
<evidence type="ECO:0000313" key="3">
    <source>
        <dbReference type="Proteomes" id="UP000593574"/>
    </source>
</evidence>